<name>M1PHW5_9VIRU</name>
<dbReference type="EMBL" id="KC008572">
    <property type="protein sequence ID" value="AGF85688.1"/>
    <property type="molecule type" value="Genomic_DNA"/>
</dbReference>
<dbReference type="Proteomes" id="UP000241071">
    <property type="component" value="Segment"/>
</dbReference>
<gene>
    <name evidence="1" type="ORF">glt_00885</name>
</gene>
<protein>
    <submittedName>
        <fullName evidence="1">Uncharacterized protein</fullName>
    </submittedName>
</protein>
<accession>M1PHW5</accession>
<reference evidence="1 2" key="1">
    <citation type="submission" date="2012-10" db="EMBL/GenBank/DDBJ databases">
        <title>Complete genome sequence of Moumouvirus goulette.</title>
        <authorList>
            <person name="Fournous G."/>
            <person name="Bougalmi M."/>
            <person name="Colson P."/>
        </authorList>
    </citation>
    <scope>NUCLEOTIDE SEQUENCE [LARGE SCALE GENOMIC DNA]</scope>
</reference>
<evidence type="ECO:0000313" key="2">
    <source>
        <dbReference type="Proteomes" id="UP000241071"/>
    </source>
</evidence>
<proteinExistence type="predicted"/>
<organism evidence="1 2">
    <name type="scientific">Moumouvirus goulette</name>
    <dbReference type="NCBI Taxonomy" id="1247379"/>
    <lineage>
        <taxon>Viruses</taxon>
        <taxon>Varidnaviria</taxon>
        <taxon>Bamfordvirae</taxon>
        <taxon>Nucleocytoviricota</taxon>
        <taxon>Megaviricetes</taxon>
        <taxon>Imitervirales</taxon>
        <taxon>Mimiviridae</taxon>
        <taxon>Megamimivirinae</taxon>
        <taxon>Moumouvirus</taxon>
        <taxon>Moumouvirus goulettemassiliense</taxon>
    </lineage>
</organism>
<sequence>MDNHLSLNIEKQTKEINFNIEKMLPSEIEDNWFELGYLDPEYFKPQKKIY</sequence>
<evidence type="ECO:0000313" key="1">
    <source>
        <dbReference type="EMBL" id="AGF85688.1"/>
    </source>
</evidence>
<keyword evidence="2" id="KW-1185">Reference proteome</keyword>